<dbReference type="Proteomes" id="UP000070560">
    <property type="component" value="Chromosome"/>
</dbReference>
<proteinExistence type="predicted"/>
<gene>
    <name evidence="2" type="ORF">HS1_000801</name>
</gene>
<name>A0A7U4QJN4_DESA2</name>
<keyword evidence="3" id="KW-1185">Reference proteome</keyword>
<organism evidence="2 3">
    <name type="scientific">Desulfofervidus auxilii</name>
    <dbReference type="NCBI Taxonomy" id="1621989"/>
    <lineage>
        <taxon>Bacteria</taxon>
        <taxon>Pseudomonadati</taxon>
        <taxon>Thermodesulfobacteriota</taxon>
        <taxon>Candidatus Desulfofervidia</taxon>
        <taxon>Candidatus Desulfofervidales</taxon>
        <taxon>Candidatus Desulfofervidaceae</taxon>
        <taxon>Candidatus Desulfofervidus</taxon>
    </lineage>
</organism>
<dbReference type="EMBL" id="CP013015">
    <property type="protein sequence ID" value="AMM40605.1"/>
    <property type="molecule type" value="Genomic_DNA"/>
</dbReference>
<evidence type="ECO:0000313" key="3">
    <source>
        <dbReference type="Proteomes" id="UP000070560"/>
    </source>
</evidence>
<dbReference type="KEGG" id="daw:HS1_000801"/>
<reference evidence="2 3" key="1">
    <citation type="submission" date="2015-10" db="EMBL/GenBank/DDBJ databases">
        <title>Candidatus Desulfofervidus auxilii, a hydrogenotrophic sulfate-reducing bacterium involved in the thermophilic anaerobic oxidation of methane.</title>
        <authorList>
            <person name="Krukenberg V."/>
            <person name="Richter M."/>
            <person name="Wegener G."/>
        </authorList>
    </citation>
    <scope>NUCLEOTIDE SEQUENCE [LARGE SCALE GENOMIC DNA]</scope>
    <source>
        <strain evidence="2 3">HS1</strain>
    </source>
</reference>
<keyword evidence="1" id="KW-0175">Coiled coil</keyword>
<sequence>MLAQSPAFRHQLIGIMAEVFVRKDELKQVLDAIKLLREDFNKRFEEHSKRLEEMSLRLEEHSSYIGQLIKRQEEHSERINELMKRQD</sequence>
<dbReference type="AlphaFoldDB" id="A0A7U4QJN4"/>
<evidence type="ECO:0000256" key="1">
    <source>
        <dbReference type="SAM" id="Coils"/>
    </source>
</evidence>
<evidence type="ECO:0000313" key="2">
    <source>
        <dbReference type="EMBL" id="AMM40605.1"/>
    </source>
</evidence>
<accession>A0A7U4QJN4</accession>
<feature type="coiled-coil region" evidence="1">
    <location>
        <begin position="23"/>
        <end position="85"/>
    </location>
</feature>
<protein>
    <submittedName>
        <fullName evidence="2">Uncharacterized protein</fullName>
    </submittedName>
</protein>